<proteinExistence type="predicted"/>
<dbReference type="SMART" id="SM00360">
    <property type="entry name" value="RRM"/>
    <property type="match status" value="1"/>
</dbReference>
<dbReference type="EMBL" id="JAHRHJ020000002">
    <property type="protein sequence ID" value="KAH9327330.1"/>
    <property type="molecule type" value="Genomic_DNA"/>
</dbReference>
<accession>A0AA38GVA1</accession>
<dbReference type="PANTHER" id="PTHR48034">
    <property type="entry name" value="TRANSFORMER-2 SEX-DETERMINING PROTEIN-RELATED"/>
    <property type="match status" value="1"/>
</dbReference>
<protein>
    <recommendedName>
        <fullName evidence="3">RRM domain-containing protein</fullName>
    </recommendedName>
</protein>
<evidence type="ECO:0000313" key="5">
    <source>
        <dbReference type="Proteomes" id="UP000824469"/>
    </source>
</evidence>
<feature type="region of interest" description="Disordered" evidence="2">
    <location>
        <begin position="65"/>
        <end position="115"/>
    </location>
</feature>
<feature type="compositionally biased region" description="Basic and acidic residues" evidence="2">
    <location>
        <begin position="65"/>
        <end position="88"/>
    </location>
</feature>
<evidence type="ECO:0000259" key="3">
    <source>
        <dbReference type="PROSITE" id="PS50102"/>
    </source>
</evidence>
<evidence type="ECO:0000256" key="2">
    <source>
        <dbReference type="SAM" id="MobiDB-lite"/>
    </source>
</evidence>
<dbReference type="Gene3D" id="3.30.70.330">
    <property type="match status" value="1"/>
</dbReference>
<sequence>PEDLRRPFGRFGPLKDIYLPRDYYTGEPRGFGFVQYMDPADAAEAKYYMDRQNLHGREITVVFAEERRKQPDDMRRKERTGHRVDHGRHYSPYDVRLRSRSRSPGYYSPRRECFS</sequence>
<comment type="caution">
    <text evidence="4">The sequence shown here is derived from an EMBL/GenBank/DDBJ whole genome shotgun (WGS) entry which is preliminary data.</text>
</comment>
<gene>
    <name evidence="4" type="ORF">KI387_007508</name>
</gene>
<name>A0AA38GVA1_TAXCH</name>
<dbReference type="InterPro" id="IPR035979">
    <property type="entry name" value="RBD_domain_sf"/>
</dbReference>
<dbReference type="Proteomes" id="UP000824469">
    <property type="component" value="Unassembled WGS sequence"/>
</dbReference>
<feature type="non-terminal residue" evidence="4">
    <location>
        <position position="115"/>
    </location>
</feature>
<dbReference type="SUPFAM" id="SSF54928">
    <property type="entry name" value="RNA-binding domain, RBD"/>
    <property type="match status" value="1"/>
</dbReference>
<dbReference type="InterPro" id="IPR050441">
    <property type="entry name" value="RBM"/>
</dbReference>
<organism evidence="4 5">
    <name type="scientific">Taxus chinensis</name>
    <name type="common">Chinese yew</name>
    <name type="synonym">Taxus wallichiana var. chinensis</name>
    <dbReference type="NCBI Taxonomy" id="29808"/>
    <lineage>
        <taxon>Eukaryota</taxon>
        <taxon>Viridiplantae</taxon>
        <taxon>Streptophyta</taxon>
        <taxon>Embryophyta</taxon>
        <taxon>Tracheophyta</taxon>
        <taxon>Spermatophyta</taxon>
        <taxon>Pinopsida</taxon>
        <taxon>Pinidae</taxon>
        <taxon>Conifers II</taxon>
        <taxon>Cupressales</taxon>
        <taxon>Taxaceae</taxon>
        <taxon>Taxus</taxon>
    </lineage>
</organism>
<feature type="domain" description="RRM" evidence="3">
    <location>
        <begin position="1"/>
        <end position="66"/>
    </location>
</feature>
<evidence type="ECO:0000313" key="4">
    <source>
        <dbReference type="EMBL" id="KAH9327330.1"/>
    </source>
</evidence>
<dbReference type="InterPro" id="IPR000504">
    <property type="entry name" value="RRM_dom"/>
</dbReference>
<dbReference type="AlphaFoldDB" id="A0AA38GVA1"/>
<dbReference type="InterPro" id="IPR012677">
    <property type="entry name" value="Nucleotide-bd_a/b_plait_sf"/>
</dbReference>
<feature type="non-terminal residue" evidence="4">
    <location>
        <position position="1"/>
    </location>
</feature>
<dbReference type="GO" id="GO:0003723">
    <property type="term" value="F:RNA binding"/>
    <property type="evidence" value="ECO:0007669"/>
    <property type="project" value="UniProtKB-UniRule"/>
</dbReference>
<keyword evidence="1" id="KW-0694">RNA-binding</keyword>
<dbReference type="OMA" id="YSPRREC"/>
<keyword evidence="5" id="KW-1185">Reference proteome</keyword>
<dbReference type="Pfam" id="PF00076">
    <property type="entry name" value="RRM_1"/>
    <property type="match status" value="1"/>
</dbReference>
<evidence type="ECO:0000256" key="1">
    <source>
        <dbReference type="PROSITE-ProRule" id="PRU00176"/>
    </source>
</evidence>
<dbReference type="PROSITE" id="PS50102">
    <property type="entry name" value="RRM"/>
    <property type="match status" value="1"/>
</dbReference>
<reference evidence="4 5" key="1">
    <citation type="journal article" date="2021" name="Nat. Plants">
        <title>The Taxus genome provides insights into paclitaxel biosynthesis.</title>
        <authorList>
            <person name="Xiong X."/>
            <person name="Gou J."/>
            <person name="Liao Q."/>
            <person name="Li Y."/>
            <person name="Zhou Q."/>
            <person name="Bi G."/>
            <person name="Li C."/>
            <person name="Du R."/>
            <person name="Wang X."/>
            <person name="Sun T."/>
            <person name="Guo L."/>
            <person name="Liang H."/>
            <person name="Lu P."/>
            <person name="Wu Y."/>
            <person name="Zhang Z."/>
            <person name="Ro D.K."/>
            <person name="Shang Y."/>
            <person name="Huang S."/>
            <person name="Yan J."/>
        </authorList>
    </citation>
    <scope>NUCLEOTIDE SEQUENCE [LARGE SCALE GENOMIC DNA]</scope>
    <source>
        <strain evidence="4">Ta-2019</strain>
    </source>
</reference>